<evidence type="ECO:0000259" key="1">
    <source>
        <dbReference type="Pfam" id="PF00149"/>
    </source>
</evidence>
<comment type="caution">
    <text evidence="2">The sequence shown here is derived from an EMBL/GenBank/DDBJ whole genome shotgun (WGS) entry which is preliminary data.</text>
</comment>
<protein>
    <recommendedName>
        <fullName evidence="1">Calcineurin-like phosphoesterase domain-containing protein</fullName>
    </recommendedName>
</protein>
<dbReference type="GO" id="GO:0016787">
    <property type="term" value="F:hydrolase activity"/>
    <property type="evidence" value="ECO:0007669"/>
    <property type="project" value="InterPro"/>
</dbReference>
<dbReference type="AlphaFoldDB" id="A0A7C4UAC6"/>
<dbReference type="EMBL" id="DTHG01000059">
    <property type="protein sequence ID" value="HGW91831.1"/>
    <property type="molecule type" value="Genomic_DNA"/>
</dbReference>
<accession>A0A7C4UAC6</accession>
<dbReference type="InterPro" id="IPR051918">
    <property type="entry name" value="STPP_CPPED1"/>
</dbReference>
<dbReference type="InterPro" id="IPR004843">
    <property type="entry name" value="Calcineurin-like_PHP"/>
</dbReference>
<dbReference type="SUPFAM" id="SSF56300">
    <property type="entry name" value="Metallo-dependent phosphatases"/>
    <property type="match status" value="1"/>
</dbReference>
<evidence type="ECO:0000313" key="2">
    <source>
        <dbReference type="EMBL" id="HGW91831.1"/>
    </source>
</evidence>
<organism evidence="2">
    <name type="scientific">candidate division WOR-3 bacterium</name>
    <dbReference type="NCBI Taxonomy" id="2052148"/>
    <lineage>
        <taxon>Bacteria</taxon>
        <taxon>Bacteria division WOR-3</taxon>
    </lineage>
</organism>
<sequence>MINILFMEAESTTAYNIIQTDTSIIVEEVPNYSPTLATYSFYIQLKWSDGEIFPQGEIVLINIIYSNWNQQCPFSATNIVGITDSQGKVYVGLICARENVIDINIKLRDSPDFGAEANPPSEEQREEFSFLPPENNSTVICSVPLTPQILFSNIGTGTQHTYSFAIIADPHIGDFYDDYLGNGYYDNGYPFKPTTSYKRLCAIVNDINSKIDEYKIKFVVVVGDLVQSAERSEFRDCRNALSRLKVPVIPVFGNHDTWPYFKNQNGDYIQPGWSCGNVGDYFAEFFNGIYQQDSMWLPNWRSDNANLYFNTSFDYGRYHFMCSDFVSREPAPQFPGLPFNPGTHYRASLEQTSWFWFWNDYSNVQVSSAEIPKKVIVLNHHALRALFYPLWGDFCFTGNQINQFWYQVGQYGNKFLAWFAGHTHQNNYFGSDLCNQIIETASARNGFYRIVKVYDDYNVDFTYYLDPNSYGMTYIFNGSITPPAYIGYSRFTFSDGTPKAENELNISHTFSPGIWYAYFYLEGVNSYSPIRYYVSKKIYVPDIFVISPQREQLFEPGDKPLFSFSANHIIDGYYFNTIKLKYMIEGGNILDITTLNNTNGSRYWSPSYSNWSIPAGQFSNNCRFYVEFNNNSDYFGTLQLQIPFKIGIRAPSDLKAIAGYDVNGQFIVRLRWKDNSNCK</sequence>
<dbReference type="Gene3D" id="3.60.21.10">
    <property type="match status" value="1"/>
</dbReference>
<name>A0A7C4UAC6_UNCW3</name>
<reference evidence="2" key="1">
    <citation type="journal article" date="2020" name="mSystems">
        <title>Genome- and Community-Level Interaction Insights into Carbon Utilization and Element Cycling Functions of Hydrothermarchaeota in Hydrothermal Sediment.</title>
        <authorList>
            <person name="Zhou Z."/>
            <person name="Liu Y."/>
            <person name="Xu W."/>
            <person name="Pan J."/>
            <person name="Luo Z.H."/>
            <person name="Li M."/>
        </authorList>
    </citation>
    <scope>NUCLEOTIDE SEQUENCE [LARGE SCALE GENOMIC DNA]</scope>
    <source>
        <strain evidence="2">SpSt-780</strain>
    </source>
</reference>
<feature type="domain" description="Calcineurin-like phosphoesterase" evidence="1">
    <location>
        <begin position="163"/>
        <end position="425"/>
    </location>
</feature>
<dbReference type="PANTHER" id="PTHR43143:SF1">
    <property type="entry name" value="SERINE_THREONINE-PROTEIN PHOSPHATASE CPPED1"/>
    <property type="match status" value="1"/>
</dbReference>
<dbReference type="Pfam" id="PF00149">
    <property type="entry name" value="Metallophos"/>
    <property type="match status" value="1"/>
</dbReference>
<proteinExistence type="predicted"/>
<dbReference type="PANTHER" id="PTHR43143">
    <property type="entry name" value="METALLOPHOSPHOESTERASE, CALCINEURIN SUPERFAMILY"/>
    <property type="match status" value="1"/>
</dbReference>
<gene>
    <name evidence="2" type="ORF">ENV67_04745</name>
</gene>
<dbReference type="InterPro" id="IPR029052">
    <property type="entry name" value="Metallo-depent_PP-like"/>
</dbReference>